<dbReference type="AlphaFoldDB" id="A0A1B1U712"/>
<dbReference type="OrthoDB" id="5328711at2"/>
<dbReference type="EMBL" id="CP016503">
    <property type="protein sequence ID" value="ANV98558.1"/>
    <property type="molecule type" value="Genomic_DNA"/>
</dbReference>
<evidence type="ECO:0000313" key="1">
    <source>
        <dbReference type="EMBL" id="ANV98558.1"/>
    </source>
</evidence>
<name>A0A1B1U712_9HELI</name>
<dbReference type="STRING" id="222136.BBW65_07010"/>
<keyword evidence="2" id="KW-1185">Reference proteome</keyword>
<dbReference type="RefSeq" id="WP_066341439.1">
    <property type="nucleotide sequence ID" value="NZ_CP016503.1"/>
</dbReference>
<dbReference type="Proteomes" id="UP000092884">
    <property type="component" value="Chromosome"/>
</dbReference>
<organism evidence="1 2">
    <name type="scientific">Helicobacter enhydrae</name>
    <dbReference type="NCBI Taxonomy" id="222136"/>
    <lineage>
        <taxon>Bacteria</taxon>
        <taxon>Pseudomonadati</taxon>
        <taxon>Campylobacterota</taxon>
        <taxon>Epsilonproteobacteria</taxon>
        <taxon>Campylobacterales</taxon>
        <taxon>Helicobacteraceae</taxon>
        <taxon>Helicobacter</taxon>
    </lineage>
</organism>
<proteinExistence type="predicted"/>
<protein>
    <submittedName>
        <fullName evidence="1">Uncharacterized protein</fullName>
    </submittedName>
</protein>
<sequence length="65" mass="7449">MFSIPILLLSGCAKEVVTIMLPCEVKSAHRPTPKQDRLENLKEIFVYLEELENDLKFCKGELNGR</sequence>
<reference evidence="2" key="1">
    <citation type="submission" date="2016-07" db="EMBL/GenBank/DDBJ databases">
        <authorList>
            <person name="Florea S."/>
            <person name="Webb J.S."/>
            <person name="Jaromczyk J."/>
            <person name="Schardl C.L."/>
        </authorList>
    </citation>
    <scope>NUCLEOTIDE SEQUENCE [LARGE SCALE GENOMIC DNA]</scope>
    <source>
        <strain evidence="2">MIT 01-6242</strain>
    </source>
</reference>
<evidence type="ECO:0000313" key="2">
    <source>
        <dbReference type="Proteomes" id="UP000092884"/>
    </source>
</evidence>
<gene>
    <name evidence="1" type="ORF">BBW65_07010</name>
</gene>
<dbReference type="KEGG" id="het:BBW65_07010"/>
<accession>A0A1B1U712</accession>